<comment type="caution">
    <text evidence="2">The sequence shown here is derived from an EMBL/GenBank/DDBJ whole genome shotgun (WGS) entry which is preliminary data.</text>
</comment>
<protein>
    <submittedName>
        <fullName evidence="2">Type IV secretion system protein VirB5</fullName>
    </submittedName>
</protein>
<accession>A0ABV2J5G2</accession>
<dbReference type="NCBIfam" id="TIGR02791">
    <property type="entry name" value="VirB5"/>
    <property type="match status" value="1"/>
</dbReference>
<reference evidence="2 3" key="1">
    <citation type="submission" date="2024-06" db="EMBL/GenBank/DDBJ databases">
        <title>Genomic Encyclopedia of Type Strains, Phase IV (KMG-IV): sequencing the most valuable type-strain genomes for metagenomic binning, comparative biology and taxonomic classification.</title>
        <authorList>
            <person name="Goeker M."/>
        </authorList>
    </citation>
    <scope>NUCLEOTIDE SEQUENCE [LARGE SCALE GENOMIC DNA]</scope>
    <source>
        <strain evidence="2 3">DSM 29780</strain>
    </source>
</reference>
<gene>
    <name evidence="2" type="ORF">ABID16_004351</name>
</gene>
<dbReference type="EMBL" id="JBEPMB010000011">
    <property type="protein sequence ID" value="MET3616002.1"/>
    <property type="molecule type" value="Genomic_DNA"/>
</dbReference>
<dbReference type="SUPFAM" id="SSF101082">
    <property type="entry name" value="Typo IV secretion system protein TraC"/>
    <property type="match status" value="1"/>
</dbReference>
<dbReference type="Gene3D" id="1.20.58.430">
    <property type="entry name" value="Type IV secretion system, VirB5-domain"/>
    <property type="match status" value="1"/>
</dbReference>
<keyword evidence="3" id="KW-1185">Reference proteome</keyword>
<proteinExistence type="predicted"/>
<name>A0ABV2J5G2_9HYPH</name>
<dbReference type="InterPro" id="IPR014158">
    <property type="entry name" value="T4SS_VirB5"/>
</dbReference>
<organism evidence="2 3">
    <name type="scientific">Rhizobium aquaticum</name>
    <dbReference type="NCBI Taxonomy" id="1549636"/>
    <lineage>
        <taxon>Bacteria</taxon>
        <taxon>Pseudomonadati</taxon>
        <taxon>Pseudomonadota</taxon>
        <taxon>Alphaproteobacteria</taxon>
        <taxon>Hyphomicrobiales</taxon>
        <taxon>Rhizobiaceae</taxon>
        <taxon>Rhizobium/Agrobacterium group</taxon>
        <taxon>Rhizobium</taxon>
    </lineage>
</organism>
<dbReference type="InterPro" id="IPR023220">
    <property type="entry name" value="T4SS_VirB5-domain"/>
</dbReference>
<dbReference type="CDD" id="cd14262">
    <property type="entry name" value="VirB5_like"/>
    <property type="match status" value="1"/>
</dbReference>
<feature type="coiled-coil region" evidence="1">
    <location>
        <begin position="48"/>
        <end position="82"/>
    </location>
</feature>
<evidence type="ECO:0000313" key="3">
    <source>
        <dbReference type="Proteomes" id="UP001549047"/>
    </source>
</evidence>
<evidence type="ECO:0000256" key="1">
    <source>
        <dbReference type="SAM" id="Coils"/>
    </source>
</evidence>
<sequence length="245" mass="26678">MASRFPTAKECKLMASYRTQGAMLATALILSAGGAAGQGIPVIDQTAIAKQIESIAQLKSQLDALNQQIEQAQQLYGSLNKLTDMADVANVLNDPAIRKALPSDFAAIEGLLKGNGTGVFGDSATKFLDSNSTYRTSADDFYAKELSRIQSQNAGQMSLGQQIYDAATKRIDGIDQLREKISTAGDAKEVADLQARLQAEQAFLQTDVLRMEGLRMVQQAQTQVDEQRKAEDWRQRMDAMKAALR</sequence>
<keyword evidence="1" id="KW-0175">Coiled coil</keyword>
<dbReference type="Pfam" id="PF07996">
    <property type="entry name" value="T4SS"/>
    <property type="match status" value="1"/>
</dbReference>
<evidence type="ECO:0000313" key="2">
    <source>
        <dbReference type="EMBL" id="MET3616002.1"/>
    </source>
</evidence>
<dbReference type="Proteomes" id="UP001549047">
    <property type="component" value="Unassembled WGS sequence"/>
</dbReference>